<dbReference type="AlphaFoldDB" id="A0AAD1ZF53"/>
<evidence type="ECO:0000313" key="2">
    <source>
        <dbReference type="EMBL" id="CAI9766290.1"/>
    </source>
</evidence>
<gene>
    <name evidence="2" type="ORF">FPE_LOCUS13720</name>
</gene>
<evidence type="ECO:0000256" key="1">
    <source>
        <dbReference type="SAM" id="MobiDB-lite"/>
    </source>
</evidence>
<accession>A0AAD1ZF53</accession>
<organism evidence="2 3">
    <name type="scientific">Fraxinus pennsylvanica</name>
    <dbReference type="NCBI Taxonomy" id="56036"/>
    <lineage>
        <taxon>Eukaryota</taxon>
        <taxon>Viridiplantae</taxon>
        <taxon>Streptophyta</taxon>
        <taxon>Embryophyta</taxon>
        <taxon>Tracheophyta</taxon>
        <taxon>Spermatophyta</taxon>
        <taxon>Magnoliopsida</taxon>
        <taxon>eudicotyledons</taxon>
        <taxon>Gunneridae</taxon>
        <taxon>Pentapetalae</taxon>
        <taxon>asterids</taxon>
        <taxon>lamiids</taxon>
        <taxon>Lamiales</taxon>
        <taxon>Oleaceae</taxon>
        <taxon>Oleeae</taxon>
        <taxon>Fraxinus</taxon>
    </lineage>
</organism>
<reference evidence="2" key="1">
    <citation type="submission" date="2023-05" db="EMBL/GenBank/DDBJ databases">
        <authorList>
            <person name="Huff M."/>
        </authorList>
    </citation>
    <scope>NUCLEOTIDE SEQUENCE</scope>
</reference>
<dbReference type="EMBL" id="OU503043">
    <property type="protein sequence ID" value="CAI9766290.1"/>
    <property type="molecule type" value="Genomic_DNA"/>
</dbReference>
<keyword evidence="3" id="KW-1185">Reference proteome</keyword>
<name>A0AAD1ZF53_9LAMI</name>
<dbReference type="Proteomes" id="UP000834106">
    <property type="component" value="Chromosome 8"/>
</dbReference>
<evidence type="ECO:0000313" key="3">
    <source>
        <dbReference type="Proteomes" id="UP000834106"/>
    </source>
</evidence>
<sequence>MIDSSDRRKKPRREGSGEAAEEITETEETEMLAWPVCVKPNRSNRIMARESDLILRDLISAAAGRRRKMRMRHGRRKGSFVILIGGGGTRRRAEEDSGEIRVKKEGDVDGANFTICGCKIPKLPFTGKWVDLEFRNCIKM</sequence>
<proteinExistence type="predicted"/>
<feature type="region of interest" description="Disordered" evidence="1">
    <location>
        <begin position="1"/>
        <end position="26"/>
    </location>
</feature>
<protein>
    <submittedName>
        <fullName evidence="2">Uncharacterized protein</fullName>
    </submittedName>
</protein>